<dbReference type="SUPFAM" id="SSF55048">
    <property type="entry name" value="Probable ACP-binding domain of malonyl-CoA ACP transacylase"/>
    <property type="match status" value="1"/>
</dbReference>
<feature type="domain" description="Carrier" evidence="9">
    <location>
        <begin position="503"/>
        <end position="578"/>
    </location>
</feature>
<dbReference type="PROSITE" id="PS52004">
    <property type="entry name" value="KS3_2"/>
    <property type="match status" value="1"/>
</dbReference>
<evidence type="ECO:0000256" key="8">
    <source>
        <dbReference type="SAM" id="MobiDB-lite"/>
    </source>
</evidence>
<dbReference type="Gene3D" id="1.10.1200.10">
    <property type="entry name" value="ACP-like"/>
    <property type="match status" value="4"/>
</dbReference>
<dbReference type="GO" id="GO:0031177">
    <property type="term" value="F:phosphopantetheine binding"/>
    <property type="evidence" value="ECO:0007669"/>
    <property type="project" value="InterPro"/>
</dbReference>
<keyword evidence="6" id="KW-0663">Pyridoxal phosphate</keyword>
<feature type="domain" description="Ketosynthase family 3 (KS3)" evidence="10">
    <location>
        <begin position="592"/>
        <end position="1021"/>
    </location>
</feature>
<dbReference type="SUPFAM" id="SSF52777">
    <property type="entry name" value="CoA-dependent acyltransferases"/>
    <property type="match status" value="4"/>
</dbReference>
<dbReference type="SMART" id="SM00827">
    <property type="entry name" value="PKS_AT"/>
    <property type="match status" value="1"/>
</dbReference>
<dbReference type="Pfam" id="PF00550">
    <property type="entry name" value="PP-binding"/>
    <property type="match status" value="3"/>
</dbReference>
<dbReference type="InterPro" id="IPR023213">
    <property type="entry name" value="CAT-like_dom_sf"/>
</dbReference>
<dbReference type="Pfam" id="PF16197">
    <property type="entry name" value="KAsynt_C_assoc"/>
    <property type="match status" value="1"/>
</dbReference>
<comment type="cofactor">
    <cofactor evidence="1">
        <name>pantetheine 4'-phosphate</name>
        <dbReference type="ChEBI" id="CHEBI:47942"/>
    </cofactor>
</comment>
<dbReference type="Gene3D" id="3.90.1150.10">
    <property type="entry name" value="Aspartate Aminotransferase, domain 1"/>
    <property type="match status" value="1"/>
</dbReference>
<feature type="region of interest" description="Disordered" evidence="8">
    <location>
        <begin position="2170"/>
        <end position="2194"/>
    </location>
</feature>
<dbReference type="FunFam" id="3.30.300.30:FF:000015">
    <property type="entry name" value="Nonribosomal peptide synthase SidD"/>
    <property type="match status" value="1"/>
</dbReference>
<dbReference type="PROSITE" id="PS00012">
    <property type="entry name" value="PHOSPHOPANTETHEINE"/>
    <property type="match status" value="1"/>
</dbReference>
<evidence type="ECO:0000256" key="3">
    <source>
        <dbReference type="ARBA" id="ARBA00022450"/>
    </source>
</evidence>
<dbReference type="Gene3D" id="2.30.38.10">
    <property type="entry name" value="Luciferase, Domain 3"/>
    <property type="match status" value="1"/>
</dbReference>
<dbReference type="RefSeq" id="WP_091242189.1">
    <property type="nucleotide sequence ID" value="NZ_FNAG01000005.1"/>
</dbReference>
<dbReference type="SUPFAM" id="SSF53901">
    <property type="entry name" value="Thiolase-like"/>
    <property type="match status" value="1"/>
</dbReference>
<dbReference type="Pfam" id="PF00109">
    <property type="entry name" value="ketoacyl-synt"/>
    <property type="match status" value="1"/>
</dbReference>
<dbReference type="Pfam" id="PF00698">
    <property type="entry name" value="Acyl_transf_1"/>
    <property type="match status" value="1"/>
</dbReference>
<dbReference type="SMART" id="SM00825">
    <property type="entry name" value="PKS_KS"/>
    <property type="match status" value="1"/>
</dbReference>
<dbReference type="GO" id="GO:0043041">
    <property type="term" value="P:amino acid activation for nonribosomal peptide biosynthetic process"/>
    <property type="evidence" value="ECO:0007669"/>
    <property type="project" value="TreeGrafter"/>
</dbReference>
<dbReference type="Pfam" id="PF00501">
    <property type="entry name" value="AMP-binding"/>
    <property type="match status" value="2"/>
</dbReference>
<dbReference type="InterPro" id="IPR014030">
    <property type="entry name" value="Ketoacyl_synth_N"/>
</dbReference>
<dbReference type="SUPFAM" id="SSF52151">
    <property type="entry name" value="FabD/lysophospholipase-like"/>
    <property type="match status" value="1"/>
</dbReference>
<dbReference type="InterPro" id="IPR018201">
    <property type="entry name" value="Ketoacyl_synth_AS"/>
</dbReference>
<feature type="domain" description="Carrier" evidence="9">
    <location>
        <begin position="3676"/>
        <end position="3751"/>
    </location>
</feature>
<dbReference type="Pfam" id="PF00202">
    <property type="entry name" value="Aminotran_3"/>
    <property type="match status" value="1"/>
</dbReference>
<dbReference type="NCBIfam" id="TIGR01733">
    <property type="entry name" value="AA-adenyl-dom"/>
    <property type="match status" value="1"/>
</dbReference>
<dbReference type="Pfam" id="PF00668">
    <property type="entry name" value="Condensation"/>
    <property type="match status" value="2"/>
</dbReference>
<evidence type="ECO:0000256" key="5">
    <source>
        <dbReference type="ARBA" id="ARBA00022679"/>
    </source>
</evidence>
<dbReference type="InterPro" id="IPR036736">
    <property type="entry name" value="ACP-like_sf"/>
</dbReference>
<dbReference type="GO" id="GO:0006633">
    <property type="term" value="P:fatty acid biosynthetic process"/>
    <property type="evidence" value="ECO:0007669"/>
    <property type="project" value="UniProtKB-UniPathway"/>
</dbReference>
<dbReference type="InterPro" id="IPR014043">
    <property type="entry name" value="Acyl_transferase_dom"/>
</dbReference>
<dbReference type="Gene3D" id="3.30.70.3290">
    <property type="match status" value="1"/>
</dbReference>
<feature type="domain" description="Carrier" evidence="9">
    <location>
        <begin position="3144"/>
        <end position="3219"/>
    </location>
</feature>
<feature type="compositionally biased region" description="Basic and acidic residues" evidence="8">
    <location>
        <begin position="2170"/>
        <end position="2181"/>
    </location>
</feature>
<evidence type="ECO:0000256" key="7">
    <source>
        <dbReference type="ARBA" id="ARBA00029443"/>
    </source>
</evidence>
<dbReference type="GO" id="GO:0005737">
    <property type="term" value="C:cytoplasm"/>
    <property type="evidence" value="ECO:0007669"/>
    <property type="project" value="TreeGrafter"/>
</dbReference>
<dbReference type="InterPro" id="IPR016039">
    <property type="entry name" value="Thiolase-like"/>
</dbReference>
<evidence type="ECO:0000313" key="12">
    <source>
        <dbReference type="Proteomes" id="UP000199603"/>
    </source>
</evidence>
<dbReference type="InterPro" id="IPR025110">
    <property type="entry name" value="AMP-bd_C"/>
</dbReference>
<dbReference type="GO" id="GO:0004315">
    <property type="term" value="F:3-oxoacyl-[acyl-carrier-protein] synthase activity"/>
    <property type="evidence" value="ECO:0007669"/>
    <property type="project" value="InterPro"/>
</dbReference>
<dbReference type="UniPathway" id="UPA00094"/>
<dbReference type="InterPro" id="IPR032821">
    <property type="entry name" value="PKS_assoc"/>
</dbReference>
<evidence type="ECO:0000259" key="10">
    <source>
        <dbReference type="PROSITE" id="PS52004"/>
    </source>
</evidence>
<dbReference type="InterPro" id="IPR020841">
    <property type="entry name" value="PKS_Beta-ketoAc_synthase_dom"/>
</dbReference>
<evidence type="ECO:0000313" key="11">
    <source>
        <dbReference type="EMBL" id="SDD66575.1"/>
    </source>
</evidence>
<dbReference type="InterPro" id="IPR014031">
    <property type="entry name" value="Ketoacyl_synth_C"/>
</dbReference>
<dbReference type="PANTHER" id="PTHR45527:SF1">
    <property type="entry name" value="FATTY ACID SYNTHASE"/>
    <property type="match status" value="1"/>
</dbReference>
<accession>A0A1G6WNG0</accession>
<dbReference type="PROSITE" id="PS00606">
    <property type="entry name" value="KS3_1"/>
    <property type="match status" value="1"/>
</dbReference>
<dbReference type="InterPro" id="IPR015422">
    <property type="entry name" value="PyrdxlP-dep_Trfase_small"/>
</dbReference>
<evidence type="ECO:0000256" key="2">
    <source>
        <dbReference type="ARBA" id="ARBA00005194"/>
    </source>
</evidence>
<protein>
    <submittedName>
        <fullName evidence="11">Amino acid adenylation domain-containing protein</fullName>
    </submittedName>
</protein>
<organism evidence="11 12">
    <name type="scientific">Aquimonas voraii</name>
    <dbReference type="NCBI Taxonomy" id="265719"/>
    <lineage>
        <taxon>Bacteria</taxon>
        <taxon>Pseudomonadati</taxon>
        <taxon>Pseudomonadota</taxon>
        <taxon>Gammaproteobacteria</taxon>
        <taxon>Lysobacterales</taxon>
        <taxon>Lysobacteraceae</taxon>
        <taxon>Aquimonas</taxon>
    </lineage>
</organism>
<dbReference type="InterPro" id="IPR016035">
    <property type="entry name" value="Acyl_Trfase/lysoPLipase"/>
</dbReference>
<dbReference type="PANTHER" id="PTHR45527">
    <property type="entry name" value="NONRIBOSOMAL PEPTIDE SYNTHETASE"/>
    <property type="match status" value="1"/>
</dbReference>
<sequence>MASARSEPTSLRYWLRRAAERWPAAPALLSADARFDYAQLWQAVEARAAALDAAGLQRGERVALAAERCAETLIDLLAAIELGLCYVPLDPSYPDARLAAMLEDAAPRAVLGRESDLLSLEARLGPLPRLGAMQAHTRPHAGECELTYVLFTSGSTGRPKGVAMGPRPLAHLIDWHAAHPRLGPPAVTALFAPLSFDVHFQEIVSTIATGGCMVLLSEAERRDPDALRAALVREKVQRLFLPYVALQMLAEACVEAAPPPLRDVVSAGEQLQVTDSIRRLFARLPGSALHNHYGPTESHVVTAFELEGDPAAWPAIPPIGHALPHVRIALGPLEDVQDSNEGELLLGGETLAEGYLGRAELSAERFVETANGTQYRTGDRVRRDADGLLHYLGRADAQLKIDGYRIEPGEIELALLGEGTLRDAAVGACELPGLGRQLVAWVVAREADDESVLIEALRAHLRERLPAYMQPLRYVVLPRLPTTPSGKIDRRGLPAPQVDASIDHTLPPRARLLALWREALGRSELTEHDSVFAAGARSLSVLRVVAQARAQGIEGLSVALIYDRPSVAAQIAALERGAALTKRTQRHAADAQAPIAIIGWALRAPGSRDVEAFWQNLLEGVEGLRRFRREELDPALPRELIERPNFVAARGVLEDADRFDAGFFGLSKSEATLLDPQQRLLLELAWTALEDAALDPQALAAQGERVGVYAGTGNNSYAPALRAAEPERVAASGEFALMLASEKDYVATRIAHRLDLRGPAVSVHTACSTGLVAVAEAVQALRAGRCEVAIAGGASVLVPQQSGYLHIEGGMESADGRCRPFDVEASGTVFSSAGALVVLKPLQQALDDGDTVHALIRGVGINNDGAGKASFTAPSVQGQAECIRLALDDAGLSATAIGYVEAHGTGTALGDPIEVEALRRAYAEDAAPAASVVLGSLKSNLGHTVAAAGVLGLIKAALCLERGRIPGTLHYRAPNPQIDFAATPFRVSAETQAWPRGPLARAAAVSSFGVGGTNAHVVLGEAPSRAPLIASDAPSLRLFPLSALSAEALTARASDLADALEREALPLDAVLATLVRGRSALPQRRAVAARDRAELIATLRREAKPETAEPSPRLVFLFPGQGSQHPGMAAALHAEVPAFAEALDAALAAAQPLLDVDLRALLLEAGDSRASALLAETRYAQPALYCMEVALAQWLASLGLKPAALIGHSLGEYAAAAVAGVLSIEDGARAVCARAAAMWAQPRGGMLAVRAGADALSEYVRDGIEIVGYNAPQLCVLAGPAAAIDALEGALGEAGLQATRLMVSHAFHSAAMDGALPAVQQALSKISLSAPRLPVYSCVSGAPLRADEATDPAYWARQVRAPVRFSDALTRELAEPGTVLVELGPGQALTALTRQHRDAQGRAPRVQPLLPPPTASADAALHAVEAIGRLWCAGLPLDWPLPRDARRAHLPTYRFADTRFWFRARQPACAAPSIDSAAEPLAAPSHAAEDLPMADRRPTLALELRRLLADVAGLAPEDLSPSESLVEQGLDSLSLTQATLELERVFGIKLRFRRLMEDLDTVEHLVEFLHAELPPERFAPAPTAAANTQAAAGAAASSAALSASTAVLPPLNALPTRPADAGVLGLIQQQMALMQQQLALLGGASLPAPAALAAANALAPPTAAATATPSSAPPPAARSNVSIANAGSAGSEGEDKADLIAKPFGASARITVKPVQQMSAAQRAWLDDFTARYLARSGQSRAFSQRHRARMADPRVVTGFNPLWKDLVYPIVAERSDGARVWDIDGNDYIDLLSCFGANLLGYQPKALVQAMHAQLDRGLEVGPQHPLAAEVADLISEFTGHARVGFCNTGSEAVMGAMRIARTATGRKTIAIFTNSYHGIFDEVIVRGTRQLRSLSAAPGILANAVENVLVLDYASDEALKVLRERGHELAAVMIEPIQNKYPTLQPRAFVQALREICDGCGAALIFDEVVTGFRLAPGGAQQFYGVRADICTYGKIIGGGLPFAAIAGSAHWLDALDGGHWAYGDDSYPEAGVTYFAGTFVRHPLALAAAKATLSELKRGGQAFYDDLNARTQGLVDRLNAAFVGRSAPVKAVHCASLWRLQWDEDQKYVSLFYYLARFHGLHLYEQFGHFVTAAMGTAELDRIVEVFVGALDELMALGFISRRDGAPPPERARVEQTDAKSPAAEPLEGPLSPGQAERWLAASFDENALRALDETFSLELRGELDRATLEAALRTVCARHAAFRLRIEADAPRQVVDAQAQPRIEIIDLDQAGEPEAALRSALAAAAQQRFALGRAPMIALSLFWLGPQHAVLHLIASHLVFDGWAASTFLAELAAAYRAQSQGLALPLGPAESPIAFAAAERARFDSPEAAADRAFWLETLREPPAALSLGDCEPTGARQFGADTLQLRFEGPLVAALRALMKRERCTLFPLLLSATATAIQRLSGRADFVLSLPYASQALARHPALLADGVLDLPLRLRLPEHAQVGAALAPVRAALMDALEHPHMTQGLAARALGLVSRGDRAPLSGVFFNLNPRVDLSGFAPLSAQMREGRKPGLLGELMFNFYDEGDALALDLHYSVEFFSAERIGVIADLLQAALHELAGLPAASTPRASAAPDSAADASTRIEALTAACAARCGEAIALRFEDQVWTHGELDARANRIAQALIARGLRPGDWVGLCLPRGPDLVAGLLGVLKAGAAYVPLDPGFPLARLREMAEDAGLRLLLSDREGAERLALDGVDCLRLDADAIEIERASTQAPQLRIDEDAPAYVIYTSGSTGKPKGVVVLHAGVVNFLRSMAHTPGFKPGERLLAVTTLSFDIAVLELLLPLVVGAEIVLAQRNDAIDGAALLRLIERHGVQLMQATPSTWHLLLEAGFRAPAGFRALCGGEALSPALAQRLLTAGVAELWNMYGPTETTVWSTCARIRDPAAITVGRPIDATVVRVLDEAGRECGVDVPGEICIGGAGVARGYHARPELSAERFIADPCSTAPGARLYRTGDLGAWTAAGELRHLGRMDHQVKLRGYRIELGEIEAALESQPQIARAAVCVENFGPMDERLVAHVQARPGQSVPALGELRRALGLRLPDYMLPQALRVLDALPLLPNGKIDRKALAAAPSGSTAGPVEPAPVPTSGATASEAERVALIAGLMGELLQAPPLAPEQSFFEAGGHSLLAAELAGRLQKLGHARPPLRLLFEAPSPRALAARLQGTQAVNAPIPARFDRSRAPLSAVQAGLWYLEGSSSDGRVNLLPSAHRLRGPLDRAAFEAALRDLVARQPVLRSVLVAGEAGLQQRVLADCAFALAFVDLSALARAQAEAAALQGAEILQSEPIDMRLGPPFRAALYRLGAEEHVFVFVVHHLVWDGWSFDLLYTELAELYAARLEQRAPRLPALAVDYGDFAAWQQAQLAADAYRGSIEHFKRSLLPLPRALNLSPARAANDRLSGRGNSLLVMLPMDELHRLHALARRHGTTLFVVLLAAWATELAAIGEADDLVLGLPVRGRERPELLPVMGCFVNAVPLRLRPRTLPLRAWLAEVHAALAEVLGHAELPLDALVPELRRAGAEPQRTLFQTLFSFQDARDRITHWGPLEHARFDVPVRNSAHPLGLWCVEAPRGLELLFNYSTDVLDADRVEAWANRYAQRLREWCALPAEATISAGTTAAAAAATLTADSALALVRQLCCEVLKLPAVAPEDNFFDLGGHSLLALDFMARLEARSGRRLSLLRLGQASLRGLAEELAGGAAGPAQVVAAGAVQAQAAPAQGWLQRLFGR</sequence>
<dbReference type="EMBL" id="FNAG01000005">
    <property type="protein sequence ID" value="SDD66575.1"/>
    <property type="molecule type" value="Genomic_DNA"/>
</dbReference>
<feature type="region of interest" description="Disordered" evidence="8">
    <location>
        <begin position="1664"/>
        <end position="1694"/>
    </location>
</feature>
<dbReference type="InterPro" id="IPR001242">
    <property type="entry name" value="Condensation_dom"/>
</dbReference>
<dbReference type="Pfam" id="PF02801">
    <property type="entry name" value="Ketoacyl-synt_C"/>
    <property type="match status" value="1"/>
</dbReference>
<dbReference type="PROSITE" id="PS00455">
    <property type="entry name" value="AMP_BINDING"/>
    <property type="match status" value="2"/>
</dbReference>
<dbReference type="GO" id="GO:0044550">
    <property type="term" value="P:secondary metabolite biosynthetic process"/>
    <property type="evidence" value="ECO:0007669"/>
    <property type="project" value="TreeGrafter"/>
</dbReference>
<dbReference type="Gene3D" id="3.40.640.10">
    <property type="entry name" value="Type I PLP-dependent aspartate aminotransferase-like (Major domain)"/>
    <property type="match status" value="1"/>
</dbReference>
<dbReference type="InterPro" id="IPR010071">
    <property type="entry name" value="AA_adenyl_dom"/>
</dbReference>
<dbReference type="Gene3D" id="3.30.300.30">
    <property type="match status" value="2"/>
</dbReference>
<dbReference type="InterPro" id="IPR016036">
    <property type="entry name" value="Malonyl_transacylase_ACP-bd"/>
</dbReference>
<evidence type="ECO:0000256" key="4">
    <source>
        <dbReference type="ARBA" id="ARBA00022553"/>
    </source>
</evidence>
<feature type="domain" description="Carrier" evidence="9">
    <location>
        <begin position="1498"/>
        <end position="1573"/>
    </location>
</feature>
<dbReference type="InterPro" id="IPR015424">
    <property type="entry name" value="PyrdxlP-dep_Trfase"/>
</dbReference>
<gene>
    <name evidence="11" type="ORF">SAMN04488509_10555</name>
</gene>
<comment type="similarity">
    <text evidence="7">In the C-terminal section; belongs to the NRP synthetase family.</text>
</comment>
<dbReference type="SUPFAM" id="SSF56801">
    <property type="entry name" value="Acetyl-CoA synthetase-like"/>
    <property type="match status" value="2"/>
</dbReference>
<proteinExistence type="inferred from homology"/>
<dbReference type="Gene3D" id="3.40.366.10">
    <property type="entry name" value="Malonyl-Coenzyme A Acyl Carrier Protein, domain 2"/>
    <property type="match status" value="1"/>
</dbReference>
<dbReference type="CDD" id="cd00833">
    <property type="entry name" value="PKS"/>
    <property type="match status" value="1"/>
</dbReference>
<dbReference type="InterPro" id="IPR020845">
    <property type="entry name" value="AMP-binding_CS"/>
</dbReference>
<keyword evidence="3" id="KW-0596">Phosphopantetheine</keyword>
<dbReference type="InterPro" id="IPR015421">
    <property type="entry name" value="PyrdxlP-dep_Trfase_major"/>
</dbReference>
<reference evidence="11 12" key="1">
    <citation type="submission" date="2016-10" db="EMBL/GenBank/DDBJ databases">
        <authorList>
            <person name="de Groot N.N."/>
        </authorList>
    </citation>
    <scope>NUCLEOTIDE SEQUENCE [LARGE SCALE GENOMIC DNA]</scope>
    <source>
        <strain evidence="11 12">DSM 16957</strain>
    </source>
</reference>
<dbReference type="Proteomes" id="UP000199603">
    <property type="component" value="Unassembled WGS sequence"/>
</dbReference>
<dbReference type="Gene3D" id="3.40.50.12780">
    <property type="entry name" value="N-terminal domain of ligase-like"/>
    <property type="match status" value="1"/>
</dbReference>
<keyword evidence="12" id="KW-1185">Reference proteome</keyword>
<dbReference type="InterPro" id="IPR001227">
    <property type="entry name" value="Ac_transferase_dom_sf"/>
</dbReference>
<keyword evidence="4" id="KW-0597">Phosphoprotein</keyword>
<dbReference type="Gene3D" id="3.40.47.10">
    <property type="match status" value="1"/>
</dbReference>
<dbReference type="STRING" id="265719.SAMN04488509_10555"/>
<dbReference type="InterPro" id="IPR042099">
    <property type="entry name" value="ANL_N_sf"/>
</dbReference>
<keyword evidence="5" id="KW-0808">Transferase</keyword>
<evidence type="ECO:0000256" key="1">
    <source>
        <dbReference type="ARBA" id="ARBA00001957"/>
    </source>
</evidence>
<dbReference type="SUPFAM" id="SSF53383">
    <property type="entry name" value="PLP-dependent transferases"/>
    <property type="match status" value="1"/>
</dbReference>
<feature type="region of interest" description="Disordered" evidence="8">
    <location>
        <begin position="3121"/>
        <end position="3143"/>
    </location>
</feature>
<dbReference type="OrthoDB" id="9030879at2"/>
<dbReference type="Pfam" id="PF13193">
    <property type="entry name" value="AMP-binding_C"/>
    <property type="match status" value="2"/>
</dbReference>
<evidence type="ECO:0000259" key="9">
    <source>
        <dbReference type="PROSITE" id="PS50075"/>
    </source>
</evidence>
<comment type="pathway">
    <text evidence="2">Lipid metabolism; fatty acid biosynthesis.</text>
</comment>
<dbReference type="Gene3D" id="3.30.559.30">
    <property type="entry name" value="Nonribosomal peptide synthetase, condensation domain"/>
    <property type="match status" value="2"/>
</dbReference>
<dbReference type="SUPFAM" id="SSF47336">
    <property type="entry name" value="ACP-like"/>
    <property type="match status" value="4"/>
</dbReference>
<dbReference type="InterPro" id="IPR006162">
    <property type="entry name" value="Ppantetheine_attach_site"/>
</dbReference>
<dbReference type="PROSITE" id="PS50075">
    <property type="entry name" value="CARRIER"/>
    <property type="match status" value="4"/>
</dbReference>
<dbReference type="SMART" id="SM00823">
    <property type="entry name" value="PKS_PP"/>
    <property type="match status" value="4"/>
</dbReference>
<dbReference type="GO" id="GO:0030170">
    <property type="term" value="F:pyridoxal phosphate binding"/>
    <property type="evidence" value="ECO:0007669"/>
    <property type="project" value="InterPro"/>
</dbReference>
<dbReference type="FunFam" id="3.40.50.12780:FF:000012">
    <property type="entry name" value="Non-ribosomal peptide synthetase"/>
    <property type="match status" value="1"/>
</dbReference>
<dbReference type="FunFam" id="3.40.50.980:FF:000001">
    <property type="entry name" value="Non-ribosomal peptide synthetase"/>
    <property type="match status" value="1"/>
</dbReference>
<dbReference type="InterPro" id="IPR045851">
    <property type="entry name" value="AMP-bd_C_sf"/>
</dbReference>
<dbReference type="InterPro" id="IPR009081">
    <property type="entry name" value="PP-bd_ACP"/>
</dbReference>
<dbReference type="InterPro" id="IPR020806">
    <property type="entry name" value="PKS_PP-bd"/>
</dbReference>
<evidence type="ECO:0000256" key="6">
    <source>
        <dbReference type="ARBA" id="ARBA00022898"/>
    </source>
</evidence>
<dbReference type="GO" id="GO:0008483">
    <property type="term" value="F:transaminase activity"/>
    <property type="evidence" value="ECO:0007669"/>
    <property type="project" value="InterPro"/>
</dbReference>
<name>A0A1G6WNG0_9GAMM</name>
<dbReference type="Gene3D" id="3.30.559.10">
    <property type="entry name" value="Chloramphenicol acetyltransferase-like domain"/>
    <property type="match status" value="2"/>
</dbReference>
<dbReference type="InterPro" id="IPR005814">
    <property type="entry name" value="Aminotrans_3"/>
</dbReference>
<dbReference type="Gene3D" id="3.40.50.980">
    <property type="match status" value="2"/>
</dbReference>
<dbReference type="InterPro" id="IPR000873">
    <property type="entry name" value="AMP-dep_synth/lig_dom"/>
</dbReference>